<dbReference type="Proteomes" id="UP000614200">
    <property type="component" value="Unassembled WGS sequence"/>
</dbReference>
<dbReference type="InterPro" id="IPR036866">
    <property type="entry name" value="RibonucZ/Hydroxyglut_hydro"/>
</dbReference>
<keyword evidence="7" id="KW-1185">Reference proteome</keyword>
<dbReference type="Pfam" id="PF00072">
    <property type="entry name" value="Response_reg"/>
    <property type="match status" value="1"/>
</dbReference>
<dbReference type="SMART" id="SM00448">
    <property type="entry name" value="REC"/>
    <property type="match status" value="1"/>
</dbReference>
<dbReference type="CDD" id="cd00156">
    <property type="entry name" value="REC"/>
    <property type="match status" value="1"/>
</dbReference>
<reference evidence="6 7" key="1">
    <citation type="submission" date="2020-11" db="EMBL/GenBank/DDBJ databases">
        <title>Fusibacter basophilias sp. nov.</title>
        <authorList>
            <person name="Qiu D."/>
        </authorList>
    </citation>
    <scope>NUCLEOTIDE SEQUENCE [LARGE SCALE GENOMIC DNA]</scope>
    <source>
        <strain evidence="6 7">Q10-2</strain>
    </source>
</reference>
<dbReference type="PANTHER" id="PTHR43041">
    <property type="entry name" value="HYDROLASE, METALLO-BETA-LACTAMASE SUPERFAMILY"/>
    <property type="match status" value="1"/>
</dbReference>
<dbReference type="Pfam" id="PF19583">
    <property type="entry name" value="ODP"/>
    <property type="match status" value="1"/>
</dbReference>
<dbReference type="PANTHER" id="PTHR43041:SF1">
    <property type="entry name" value="METALLO-BETA-LACTAMASE DOMAIN-CONTAINING PROTEIN"/>
    <property type="match status" value="1"/>
</dbReference>
<gene>
    <name evidence="6" type="ORF">ISU02_04510</name>
</gene>
<dbReference type="Gene3D" id="3.30.70.270">
    <property type="match status" value="1"/>
</dbReference>
<accession>A0ABR9ZPG2</accession>
<feature type="modified residue" description="4-aspartylphosphate" evidence="3">
    <location>
        <position position="588"/>
    </location>
</feature>
<dbReference type="Pfam" id="PF00990">
    <property type="entry name" value="GGDEF"/>
    <property type="match status" value="1"/>
</dbReference>
<dbReference type="SUPFAM" id="SSF52172">
    <property type="entry name" value="CheY-like"/>
    <property type="match status" value="1"/>
</dbReference>
<evidence type="ECO:0000256" key="1">
    <source>
        <dbReference type="ARBA" id="ARBA00018672"/>
    </source>
</evidence>
<feature type="domain" description="GGDEF" evidence="5">
    <location>
        <begin position="394"/>
        <end position="529"/>
    </location>
</feature>
<sequence length="660" mass="75607">MSYIELKADTFHVGNIEMHNGLDCNPYLLIDGNEAVLFDPGSKLDFEQVLENVVSIVSLDQIKYVVVHHEDPDFCSQIPLLEAVGLKAEVVTTWRTMTLIQYYGIQSPYYLIEEHDNQLTFGNGRVLEFILTPYLHFAGAFASYDRVNKILFSSDLFGAFSYNRTIYADDDYLGKMLTFHEHYMPSNSVLRPVMDTLMFYDIQMILPQHGAIIKTNIKKYIEALRTLECGTLLSPIKKNLMKEGGYLIVFNEVYQRLITLYPPREVREIYDAMKVFALNDQNEVVAYSGDPKEVWQHIFVKIQEVKGMIWLTVIEPFVRNLCVIYDLELPKIMTHSLAEVDAQNRKLIEINQSLDQTIKNVSEKLVKCPVTGLFNERFLMTLLLEELNEEDWRNVGAFICISIDDFSNYKLKYGAKEDEAVLTNMTYMLKETFGEQAVFKLDETDFGLYLKGYDPNDLITLVESFRNAIELSENFLGKLTVSIGAAFAEELELDAISYELTIKNYMEQALNRLRIAKMRGKNYFCYTGGVQQESNQTQKILLVDSDIINLEVLKNFIGELNIEVISASDGTTGLELARLHLPKLIISDIILDKMDGFLLREALQKSSKTKDIDMIYLSHQKDEESVGRALALGVIHYIKKPYLLSELLGIVNKKLKGLME</sequence>
<name>A0ABR9ZPG2_9FIRM</name>
<dbReference type="RefSeq" id="WP_194700595.1">
    <property type="nucleotide sequence ID" value="NZ_JADKNH010000002.1"/>
</dbReference>
<dbReference type="Gene3D" id="3.40.50.2300">
    <property type="match status" value="1"/>
</dbReference>
<dbReference type="InterPro" id="IPR043128">
    <property type="entry name" value="Rev_trsase/Diguanyl_cyclase"/>
</dbReference>
<dbReference type="EMBL" id="JADKNH010000002">
    <property type="protein sequence ID" value="MBF4692363.1"/>
    <property type="molecule type" value="Genomic_DNA"/>
</dbReference>
<dbReference type="PROSITE" id="PS50887">
    <property type="entry name" value="GGDEF"/>
    <property type="match status" value="1"/>
</dbReference>
<protein>
    <recommendedName>
        <fullName evidence="1">Stage 0 sporulation protein A homolog</fullName>
    </recommendedName>
</protein>
<dbReference type="PROSITE" id="PS50110">
    <property type="entry name" value="RESPONSE_REGULATORY"/>
    <property type="match status" value="1"/>
</dbReference>
<dbReference type="SUPFAM" id="SSF56281">
    <property type="entry name" value="Metallo-hydrolase/oxidoreductase"/>
    <property type="match status" value="1"/>
</dbReference>
<evidence type="ECO:0000313" key="7">
    <source>
        <dbReference type="Proteomes" id="UP000614200"/>
    </source>
</evidence>
<dbReference type="InterPro" id="IPR045761">
    <property type="entry name" value="ODP_dom"/>
</dbReference>
<feature type="domain" description="Response regulatory" evidence="4">
    <location>
        <begin position="539"/>
        <end position="655"/>
    </location>
</feature>
<dbReference type="InterPro" id="IPR000160">
    <property type="entry name" value="GGDEF_dom"/>
</dbReference>
<evidence type="ECO:0000256" key="3">
    <source>
        <dbReference type="PROSITE-ProRule" id="PRU00169"/>
    </source>
</evidence>
<dbReference type="Gene3D" id="3.60.15.10">
    <property type="entry name" value="Ribonuclease Z/Hydroxyacylglutathione hydrolase-like"/>
    <property type="match status" value="1"/>
</dbReference>
<dbReference type="InterPro" id="IPR011006">
    <property type="entry name" value="CheY-like_superfamily"/>
</dbReference>
<dbReference type="InterPro" id="IPR001789">
    <property type="entry name" value="Sig_transdc_resp-reg_receiver"/>
</dbReference>
<comment type="caution">
    <text evidence="6">The sequence shown here is derived from an EMBL/GenBank/DDBJ whole genome shotgun (WGS) entry which is preliminary data.</text>
</comment>
<keyword evidence="3" id="KW-0597">Phosphoprotein</keyword>
<organism evidence="6 7">
    <name type="scientific">Fusibacter ferrireducens</name>
    <dbReference type="NCBI Taxonomy" id="2785058"/>
    <lineage>
        <taxon>Bacteria</taxon>
        <taxon>Bacillati</taxon>
        <taxon>Bacillota</taxon>
        <taxon>Clostridia</taxon>
        <taxon>Eubacteriales</taxon>
        <taxon>Eubacteriales Family XII. Incertae Sedis</taxon>
        <taxon>Fusibacter</taxon>
    </lineage>
</organism>
<evidence type="ECO:0000256" key="2">
    <source>
        <dbReference type="ARBA" id="ARBA00024867"/>
    </source>
</evidence>
<dbReference type="InterPro" id="IPR029787">
    <property type="entry name" value="Nucleotide_cyclase"/>
</dbReference>
<dbReference type="SMART" id="SM00267">
    <property type="entry name" value="GGDEF"/>
    <property type="match status" value="1"/>
</dbReference>
<dbReference type="InterPro" id="IPR001279">
    <property type="entry name" value="Metallo-B-lactamas"/>
</dbReference>
<evidence type="ECO:0000259" key="4">
    <source>
        <dbReference type="PROSITE" id="PS50110"/>
    </source>
</evidence>
<evidence type="ECO:0000313" key="6">
    <source>
        <dbReference type="EMBL" id="MBF4692363.1"/>
    </source>
</evidence>
<proteinExistence type="predicted"/>
<evidence type="ECO:0000259" key="5">
    <source>
        <dbReference type="PROSITE" id="PS50887"/>
    </source>
</evidence>
<dbReference type="CDD" id="cd07709">
    <property type="entry name" value="flavodiiron_proteins_MBL-fold"/>
    <property type="match status" value="1"/>
</dbReference>
<dbReference type="SMART" id="SM00849">
    <property type="entry name" value="Lactamase_B"/>
    <property type="match status" value="1"/>
</dbReference>
<comment type="function">
    <text evidence="2">May play the central regulatory role in sporulation. It may be an element of the effector pathway responsible for the activation of sporulation genes in response to nutritional stress. Spo0A may act in concert with spo0H (a sigma factor) to control the expression of some genes that are critical to the sporulation process.</text>
</comment>
<dbReference type="SUPFAM" id="SSF55073">
    <property type="entry name" value="Nucleotide cyclase"/>
    <property type="match status" value="1"/>
</dbReference>